<gene>
    <name evidence="2" type="ORF">XTPLMG728_0700</name>
</gene>
<organism evidence="2 3">
    <name type="scientific">Xanthomonas graminis pv. poae</name>
    <dbReference type="NCBI Taxonomy" id="227946"/>
    <lineage>
        <taxon>Bacteria</taxon>
        <taxon>Pseudomonadati</taxon>
        <taxon>Pseudomonadota</taxon>
        <taxon>Gammaproteobacteria</taxon>
        <taxon>Lysobacterales</taxon>
        <taxon>Lysobacteraceae</taxon>
        <taxon>Xanthomonas</taxon>
        <taxon>Xanthomonas translucens group</taxon>
        <taxon>Xanthomonas graminis</taxon>
    </lineage>
</organism>
<dbReference type="EMBL" id="CXOK01000019">
    <property type="protein sequence ID" value="CTP84909.1"/>
    <property type="molecule type" value="Genomic_DNA"/>
</dbReference>
<name>A0A0K2ZKY2_9XANT</name>
<dbReference type="Pfam" id="PF00561">
    <property type="entry name" value="Abhydrolase_1"/>
    <property type="match status" value="1"/>
</dbReference>
<dbReference type="Proteomes" id="UP000041247">
    <property type="component" value="Unassembled WGS sequence"/>
</dbReference>
<feature type="domain" description="AB hydrolase-1" evidence="1">
    <location>
        <begin position="22"/>
        <end position="220"/>
    </location>
</feature>
<dbReference type="InterPro" id="IPR029058">
    <property type="entry name" value="AB_hydrolase_fold"/>
</dbReference>
<evidence type="ECO:0000313" key="2">
    <source>
        <dbReference type="EMBL" id="CTP84909.1"/>
    </source>
</evidence>
<dbReference type="SUPFAM" id="SSF53474">
    <property type="entry name" value="alpha/beta-Hydrolases"/>
    <property type="match status" value="1"/>
</dbReference>
<dbReference type="InterPro" id="IPR000073">
    <property type="entry name" value="AB_hydrolase_1"/>
</dbReference>
<evidence type="ECO:0000313" key="3">
    <source>
        <dbReference type="Proteomes" id="UP000041247"/>
    </source>
</evidence>
<dbReference type="PANTHER" id="PTHR43433">
    <property type="entry name" value="HYDROLASE, ALPHA/BETA FOLD FAMILY PROTEIN"/>
    <property type="match status" value="1"/>
</dbReference>
<protein>
    <submittedName>
        <fullName evidence="2">3-oxoadipate enol-lactonase</fullName>
    </submittedName>
</protein>
<dbReference type="GO" id="GO:0047570">
    <property type="term" value="F:3-oxoadipate enol-lactonase activity"/>
    <property type="evidence" value="ECO:0007669"/>
    <property type="project" value="InterPro"/>
</dbReference>
<dbReference type="AlphaFoldDB" id="A0A0K2ZKY2"/>
<evidence type="ECO:0000259" key="1">
    <source>
        <dbReference type="Pfam" id="PF00561"/>
    </source>
</evidence>
<reference evidence="2 3" key="1">
    <citation type="submission" date="2015-07" db="EMBL/GenBank/DDBJ databases">
        <authorList>
            <person name="Noorani M."/>
        </authorList>
    </citation>
    <scope>NUCLEOTIDE SEQUENCE [LARGE SCALE GENOMIC DNA]</scope>
    <source>
        <strain evidence="2">LMG728</strain>
    </source>
</reference>
<accession>A0A0K2ZKY2</accession>
<dbReference type="InterPro" id="IPR050471">
    <property type="entry name" value="AB_hydrolase"/>
</dbReference>
<dbReference type="GO" id="GO:0042952">
    <property type="term" value="P:beta-ketoadipate pathway"/>
    <property type="evidence" value="ECO:0007669"/>
    <property type="project" value="InterPro"/>
</dbReference>
<proteinExistence type="predicted"/>
<sequence length="259" mass="27798">MPLLERPTHRLHYRIDGSEGRPWLTFCNSLGADLHMWDAQIDALAPHYRVLRYDRRGHGASSAAPGPYRIEDLAGDVLALLDALSVERTHFCGLSIGGLTGQWLGIHAGARLHTLTVCATAARIGTEDGWQARIAQVQADGLAPLLAGTRERWFTPAFVEMQPATVEAILARLLSTDAQAYAACCAALASADFRGALGEIATPLLALAGHDDAVCPPADLQAIATQAARGSFAQVHGRHLCNVESPHAFNDALLRFLLQ</sequence>
<dbReference type="Gene3D" id="3.40.50.1820">
    <property type="entry name" value="alpha/beta hydrolase"/>
    <property type="match status" value="1"/>
</dbReference>
<dbReference type="PANTHER" id="PTHR43433:SF5">
    <property type="entry name" value="AB HYDROLASE-1 DOMAIN-CONTAINING PROTEIN"/>
    <property type="match status" value="1"/>
</dbReference>
<dbReference type="InterPro" id="IPR026968">
    <property type="entry name" value="PcaD/CatD"/>
</dbReference>
<dbReference type="RefSeq" id="WP_053840059.1">
    <property type="nucleotide sequence ID" value="NZ_CP076250.1"/>
</dbReference>
<dbReference type="NCBIfam" id="TIGR02427">
    <property type="entry name" value="protocat_pcaD"/>
    <property type="match status" value="1"/>
</dbReference>